<keyword evidence="4" id="KW-0597">Phosphoprotein</keyword>
<evidence type="ECO:0000256" key="2">
    <source>
        <dbReference type="ARBA" id="ARBA00010897"/>
    </source>
</evidence>
<dbReference type="InterPro" id="IPR011004">
    <property type="entry name" value="Trimer_LpxA-like_sf"/>
</dbReference>
<dbReference type="Pfam" id="PF17767">
    <property type="entry name" value="NAPRTase_N"/>
    <property type="match status" value="1"/>
</dbReference>
<dbReference type="Proteomes" id="UP000269793">
    <property type="component" value="Chromosome V"/>
</dbReference>
<sequence length="616" mass="68273">MPRPAPPPPPPAQPGEYIQTAATGNKISRRSCIYGASNIVLGGKCIVHTGAMIRGDLVRVLRTQGSSSSVVIVTGRYLRLEQGSILHPPAKTYQGVFSYFPMRIGDYVRIGAHSIVEAAQIGSHVDIGERCIIGRFCVIRDGAQILDGAVLAPQTVVPSHCIYGGSPARRVGTLPESFTSSHELDSRCRRSLCYTMTIPVRLPSLLDTDLYKFTMQQAVLHHFPDTQVTYHFTNRAGDMLFTRECADQIQLAINHLGTLRLTPDELEWLRTSCAYLREPYLSFLREFALRPAEQVQLCYTPVNDTHGTLGIDIRGAWKDVILYEVPVMAIISETYFAMCDTDWRLDGQREQAYRKGRDLLEHGIVLSEFGTRRRRSLATHEAVMDGLVQAHKDVQAAHLPKAGRLLGTSNVHLAKKYGLVPSGTIAHEWTMGIATLMGYEHSNLHALLLWDKVYQPPAFTPTQPSEDLTIALTDTFSTKVFWEDITSNPLGSDILKRWRGLRQDSGDSGAFVQHALDMYRKMGIDPSTKLVIFSDGLNVSRCKELQRMAEECGIRAGFGVGTNLTNDFCRVSDGTPSRALNMVIKLSSVQGKPAIKISDDLTKNTGDPDEVAYVQL</sequence>
<dbReference type="Gene3D" id="3.20.140.10">
    <property type="entry name" value="nicotinate phosphoribosyltransferase"/>
    <property type="match status" value="1"/>
</dbReference>
<comment type="similarity">
    <text evidence="2 8">Belongs to the NAPRTase family.</text>
</comment>
<dbReference type="GO" id="GO:0005829">
    <property type="term" value="C:cytosol"/>
    <property type="evidence" value="ECO:0007669"/>
    <property type="project" value="TreeGrafter"/>
</dbReference>
<evidence type="ECO:0000259" key="9">
    <source>
        <dbReference type="Pfam" id="PF04095"/>
    </source>
</evidence>
<keyword evidence="11" id="KW-0808">Transferase</keyword>
<dbReference type="PANTHER" id="PTHR11098:SF1">
    <property type="entry name" value="NICOTINATE PHOSPHORIBOSYLTRANSFERASE"/>
    <property type="match status" value="1"/>
</dbReference>
<gene>
    <name evidence="11" type="ORF">DNF11_3018</name>
</gene>
<dbReference type="EMBL" id="CP033152">
    <property type="protein sequence ID" value="AYO43968.1"/>
    <property type="molecule type" value="Genomic_DNA"/>
</dbReference>
<dbReference type="SUPFAM" id="SSF51690">
    <property type="entry name" value="Nicotinate/Quinolinate PRTase C-terminal domain-like"/>
    <property type="match status" value="1"/>
</dbReference>
<dbReference type="VEuPathDB" id="FungiDB:DNF11_3018"/>
<evidence type="ECO:0000256" key="1">
    <source>
        <dbReference type="ARBA" id="ARBA00004952"/>
    </source>
</evidence>
<evidence type="ECO:0000313" key="12">
    <source>
        <dbReference type="Proteomes" id="UP000269793"/>
    </source>
</evidence>
<proteinExistence type="inferred from homology"/>
<comment type="pathway">
    <text evidence="1 8">Cofactor biosynthesis; NAD(+) biosynthesis; nicotinate D-ribonucleotide from nicotinate: step 1/1.</text>
</comment>
<evidence type="ECO:0000256" key="4">
    <source>
        <dbReference type="ARBA" id="ARBA00022553"/>
    </source>
</evidence>
<comment type="function">
    <text evidence="8">Catalyzes the synthesis of beta-nicotinate D-ribonucleotide from nicotinate and 5-phospho-D-ribose 1-phosphate at the expense of ATP.</text>
</comment>
<evidence type="ECO:0000256" key="5">
    <source>
        <dbReference type="ARBA" id="ARBA00022598"/>
    </source>
</evidence>
<dbReference type="NCBIfam" id="TIGR01514">
    <property type="entry name" value="NAPRTase"/>
    <property type="match status" value="1"/>
</dbReference>
<evidence type="ECO:0000256" key="6">
    <source>
        <dbReference type="ARBA" id="ARBA00022642"/>
    </source>
</evidence>
<dbReference type="InterPro" id="IPR040727">
    <property type="entry name" value="NAPRTase_N"/>
</dbReference>
<evidence type="ECO:0000259" key="10">
    <source>
        <dbReference type="Pfam" id="PF17767"/>
    </source>
</evidence>
<keyword evidence="11" id="KW-0328">Glycosyltransferase</keyword>
<feature type="domain" description="Nicotinate/nicotinamide phosphoribosyltransferase" evidence="9">
    <location>
        <begin position="366"/>
        <end position="614"/>
    </location>
</feature>
<keyword evidence="6 8" id="KW-0662">Pyridine nucleotide biosynthesis</keyword>
<dbReference type="InterPro" id="IPR047125">
    <property type="entry name" value="DCTN5"/>
</dbReference>
<dbReference type="UniPathway" id="UPA00253">
    <property type="reaction ID" value="UER00457"/>
</dbReference>
<comment type="PTM">
    <text evidence="8">Transiently phosphorylated on a His residue during the reaction cycle. Phosphorylation strongly increases the affinity for substrates and increases the rate of nicotinate D-ribonucleotide production. Dephosphorylation regenerates the low-affinity form of the enzyme, leading to product release.</text>
</comment>
<dbReference type="CDD" id="cd03359">
    <property type="entry name" value="LbH_Dynactin_5"/>
    <property type="match status" value="1"/>
</dbReference>
<evidence type="ECO:0000256" key="7">
    <source>
        <dbReference type="ARBA" id="ARBA00048668"/>
    </source>
</evidence>
<dbReference type="GO" id="GO:0034355">
    <property type="term" value="P:NAD+ biosynthetic process via the salvage pathway"/>
    <property type="evidence" value="ECO:0007669"/>
    <property type="project" value="TreeGrafter"/>
</dbReference>
<dbReference type="Pfam" id="PF21711">
    <property type="entry name" value="DCTN5"/>
    <property type="match status" value="1"/>
</dbReference>
<dbReference type="InterPro" id="IPR036068">
    <property type="entry name" value="Nicotinate_pribotase-like_C"/>
</dbReference>
<organism evidence="11 12">
    <name type="scientific">Malassezia restricta (strain ATCC 96810 / NBRC 103918 / CBS 7877)</name>
    <name type="common">Seborrheic dermatitis infection agent</name>
    <dbReference type="NCBI Taxonomy" id="425264"/>
    <lineage>
        <taxon>Eukaryota</taxon>
        <taxon>Fungi</taxon>
        <taxon>Dikarya</taxon>
        <taxon>Basidiomycota</taxon>
        <taxon>Ustilaginomycotina</taxon>
        <taxon>Malasseziomycetes</taxon>
        <taxon>Malasseziales</taxon>
        <taxon>Malasseziaceae</taxon>
        <taxon>Malassezia</taxon>
    </lineage>
</organism>
<name>A0A3G2S9S8_MALR7</name>
<dbReference type="InterPro" id="IPR041525">
    <property type="entry name" value="N/Namide_PRibTrfase"/>
</dbReference>
<accession>A0A3G2S9S8</accession>
<dbReference type="Gene3D" id="2.160.10.10">
    <property type="entry name" value="Hexapeptide repeat proteins"/>
    <property type="match status" value="1"/>
</dbReference>
<keyword evidence="5 8" id="KW-0436">Ligase</keyword>
<evidence type="ECO:0000313" key="11">
    <source>
        <dbReference type="EMBL" id="AYO43968.1"/>
    </source>
</evidence>
<dbReference type="InterPro" id="IPR006406">
    <property type="entry name" value="Nic_PRibTrfase"/>
</dbReference>
<protein>
    <recommendedName>
        <fullName evidence="3 8">Nicotinate phosphoribosyltransferase</fullName>
        <ecNumber evidence="3 8">6.3.4.21</ecNumber>
    </recommendedName>
</protein>
<feature type="domain" description="Nicotinate phosphoribosyltransferase N-terminal" evidence="10">
    <location>
        <begin position="206"/>
        <end position="332"/>
    </location>
</feature>
<dbReference type="AlphaFoldDB" id="A0A3G2S9S8"/>
<dbReference type="PANTHER" id="PTHR11098">
    <property type="entry name" value="NICOTINATE PHOSPHORIBOSYLTRANSFERASE"/>
    <property type="match status" value="1"/>
</dbReference>
<dbReference type="Pfam" id="PF04095">
    <property type="entry name" value="NAPRTase"/>
    <property type="match status" value="1"/>
</dbReference>
<evidence type="ECO:0000256" key="3">
    <source>
        <dbReference type="ARBA" id="ARBA00013236"/>
    </source>
</evidence>
<dbReference type="SUPFAM" id="SSF54675">
    <property type="entry name" value="Nicotinate/Quinolinate PRTase N-terminal domain-like"/>
    <property type="match status" value="1"/>
</dbReference>
<dbReference type="SUPFAM" id="SSF51161">
    <property type="entry name" value="Trimeric LpxA-like enzymes"/>
    <property type="match status" value="1"/>
</dbReference>
<dbReference type="STRING" id="425264.A0A3G2S9S8"/>
<comment type="catalytic activity">
    <reaction evidence="7 8">
        <text>5-phospho-alpha-D-ribose 1-diphosphate + nicotinate + ATP + H2O = nicotinate beta-D-ribonucleotide + ADP + phosphate + diphosphate</text>
        <dbReference type="Rhea" id="RHEA:36163"/>
        <dbReference type="ChEBI" id="CHEBI:15377"/>
        <dbReference type="ChEBI" id="CHEBI:30616"/>
        <dbReference type="ChEBI" id="CHEBI:32544"/>
        <dbReference type="ChEBI" id="CHEBI:33019"/>
        <dbReference type="ChEBI" id="CHEBI:43474"/>
        <dbReference type="ChEBI" id="CHEBI:57502"/>
        <dbReference type="ChEBI" id="CHEBI:58017"/>
        <dbReference type="ChEBI" id="CHEBI:456216"/>
        <dbReference type="EC" id="6.3.4.21"/>
    </reaction>
</comment>
<evidence type="ECO:0000256" key="8">
    <source>
        <dbReference type="RuleBase" id="RU003838"/>
    </source>
</evidence>
<dbReference type="EC" id="6.3.4.21" evidence="3 8"/>
<dbReference type="OrthoDB" id="193380at2759"/>
<reference evidence="11 12" key="1">
    <citation type="submission" date="2018-10" db="EMBL/GenBank/DDBJ databases">
        <title>Complete genome sequence of Malassezia restricta CBS 7877.</title>
        <authorList>
            <person name="Morand S.C."/>
            <person name="Bertignac M."/>
            <person name="Iltis A."/>
            <person name="Kolder I."/>
            <person name="Pirovano W."/>
            <person name="Jourdain R."/>
            <person name="Clavaud C."/>
        </authorList>
    </citation>
    <scope>NUCLEOTIDE SEQUENCE [LARGE SCALE GENOMIC DNA]</scope>
    <source>
        <strain evidence="11 12">CBS 7877</strain>
    </source>
</reference>
<keyword evidence="12" id="KW-1185">Reference proteome</keyword>
<dbReference type="GO" id="GO:0016757">
    <property type="term" value="F:glycosyltransferase activity"/>
    <property type="evidence" value="ECO:0007669"/>
    <property type="project" value="UniProtKB-KW"/>
</dbReference>
<dbReference type="InterPro" id="IPR007229">
    <property type="entry name" value="Nic_PRibTrfase-Fam"/>
</dbReference>
<dbReference type="GO" id="GO:0004516">
    <property type="term" value="F:nicotinate phosphoribosyltransferase activity"/>
    <property type="evidence" value="ECO:0007669"/>
    <property type="project" value="UniProtKB-UniRule"/>
</dbReference>